<evidence type="ECO:0000256" key="9">
    <source>
        <dbReference type="ARBA" id="ARBA00048679"/>
    </source>
</evidence>
<comment type="catalytic activity">
    <reaction evidence="9">
        <text>L-seryl-[protein] + ATP = O-phospho-L-seryl-[protein] + ADP + H(+)</text>
        <dbReference type="Rhea" id="RHEA:17989"/>
        <dbReference type="Rhea" id="RHEA-COMP:9863"/>
        <dbReference type="Rhea" id="RHEA-COMP:11604"/>
        <dbReference type="ChEBI" id="CHEBI:15378"/>
        <dbReference type="ChEBI" id="CHEBI:29999"/>
        <dbReference type="ChEBI" id="CHEBI:30616"/>
        <dbReference type="ChEBI" id="CHEBI:83421"/>
        <dbReference type="ChEBI" id="CHEBI:456216"/>
        <dbReference type="EC" id="2.7.11.1"/>
    </reaction>
</comment>
<evidence type="ECO:0000256" key="4">
    <source>
        <dbReference type="ARBA" id="ARBA00013948"/>
    </source>
</evidence>
<dbReference type="AlphaFoldDB" id="A0A9P8RRM5"/>
<dbReference type="EC" id="2.7.11.1" evidence="3"/>
<dbReference type="Pfam" id="PF17667">
    <property type="entry name" value="Pkinase_fungal"/>
    <property type="match status" value="1"/>
</dbReference>
<evidence type="ECO:0000256" key="6">
    <source>
        <dbReference type="ARBA" id="ARBA00030980"/>
    </source>
</evidence>
<feature type="compositionally biased region" description="Low complexity" evidence="10">
    <location>
        <begin position="542"/>
        <end position="556"/>
    </location>
</feature>
<comment type="function">
    <text evidence="1">Component of the EKC/KEOPS complex that is required for the formation of a threonylcarbamoyl group on adenosine at position 37 (t(6)A37) in tRNAs that read codons beginning with adenine. The complex is probably involved in the transfer of the threonylcarbamoyl moiety of threonylcarbamoyl-AMP (TC-AMP) to the N6 group of A37. BUD32 has ATPase activity in the context of the EKC/KEOPS complex and likely plays a supporting role to the catalytic subunit KAE1. The EKC/KEOPS complex also promotes both telomere uncapping and telomere elongation. The complex is required for efficient recruitment of transcriptional coactivators.</text>
</comment>
<feature type="region of interest" description="Disordered" evidence="10">
    <location>
        <begin position="406"/>
        <end position="430"/>
    </location>
</feature>
<protein>
    <recommendedName>
        <fullName evidence="5">EKC/KEOPS complex subunit BUD32</fullName>
        <ecNumber evidence="3">2.7.11.1</ecNumber>
    </recommendedName>
    <alternativeName>
        <fullName evidence="6 7">Atypical Serine/threonine protein kinase BUD32</fullName>
    </alternativeName>
    <alternativeName>
        <fullName evidence="4">EKC/KEOPS complex subunit bud32</fullName>
    </alternativeName>
</protein>
<reference evidence="12" key="1">
    <citation type="submission" date="2021-03" db="EMBL/GenBank/DDBJ databases">
        <title>Comparative genomics and phylogenomic investigation of the class Geoglossomycetes provide insights into ecological specialization and systematics.</title>
        <authorList>
            <person name="Melie T."/>
            <person name="Pirro S."/>
            <person name="Miller A.N."/>
            <person name="Quandt A."/>
        </authorList>
    </citation>
    <scope>NUCLEOTIDE SEQUENCE</scope>
    <source>
        <strain evidence="12">CAQ_001_2017</strain>
    </source>
</reference>
<gene>
    <name evidence="12" type="ORF">GP486_002529</name>
</gene>
<name>A0A9P8RRM5_9PEZI</name>
<dbReference type="InterPro" id="IPR000719">
    <property type="entry name" value="Prot_kinase_dom"/>
</dbReference>
<dbReference type="PANTHER" id="PTHR38248:SF2">
    <property type="entry name" value="FUNK1 11"/>
    <property type="match status" value="1"/>
</dbReference>
<dbReference type="InterPro" id="IPR008266">
    <property type="entry name" value="Tyr_kinase_AS"/>
</dbReference>
<dbReference type="InterPro" id="IPR040976">
    <property type="entry name" value="Pkinase_fungal"/>
</dbReference>
<evidence type="ECO:0000256" key="10">
    <source>
        <dbReference type="SAM" id="MobiDB-lite"/>
    </source>
</evidence>
<dbReference type="EMBL" id="JAGHQM010000286">
    <property type="protein sequence ID" value="KAH0562856.1"/>
    <property type="molecule type" value="Genomic_DNA"/>
</dbReference>
<feature type="compositionally biased region" description="Polar residues" evidence="10">
    <location>
        <begin position="524"/>
        <end position="540"/>
    </location>
</feature>
<sequence length="864" mass="97664">MTLVESEIIKNNPIGGGLDGFRRLFRSTCADLGISESPGAAEKIVLLAASPGGAASSDAARYLVFKLIVTLQDLSATRLFPSPNGLGTLSGYLSRFYSTVDLGNFDSRSIVPLLIKVLNKAPDADIWDAVNNLVIESTPPHTPSSTILSSSITDTPLKSTSGSQQGSEQIHKKLDERILQEISGCVYNDTKGFYEKYFEGKSWSSTAEQIIQRVNPQTTNGLWTGYPNPPSQSAFFKWFWKLQSTYLSGGRSMYYTSHNRSLAGSSCDRQPDLFVAPSGTITKGGKYNWMDVRVIGELKESVSKNYPDELAKFCGHAREVFTSQPTRLFLHGFIIRGSMVELWVIDRSGPYSCKQFDLHENPDRFIKVIAGYTMMSDEELGLNTYIKEDGHGKYIMFKAESKIKEKEEKEEKEEKKEKEEKEEKKEKEEEERLYLEDKPIAFQHAIVCRGTTCYRAKRLGAENWEFVIKFSWRSDKRRAEGELLRLAKEREVWGVARLFGYQDLDSIANLRQGLQFGEPRKSSPAISGSISQTQSRTKSVGSKKSLSRSASLAISREVTPGSSSSGQKRKQEQCDDVTELRRSKRSKSGSSRRREDITDLVTAEQSSSTESSNKYSVEKPGTTSLIPPRDVDDESYDNRICCCLVVSPPGRAIHEFKSVLEFLKVFRDVIKAHRSLYRDGKILHRDISKNNIIITTDAKKKEEDPSGMLIDLDLAKELGSGPSGARHRTGTMEFMAIEVLECGTHTYRHDLESLFYVFLWVIIRHGHMTNTSSTKPETSRLQNWYSGTYHTIARIKESDMSKRRFSDLLYEFPPKFDIVKGLAEELRQALFPIREESLFTGTYRDPDKLYKPMIDAFDRMIAKM</sequence>
<comment type="caution">
    <text evidence="12">The sequence shown here is derived from an EMBL/GenBank/DDBJ whole genome shotgun (WGS) entry which is preliminary data.</text>
</comment>
<evidence type="ECO:0000256" key="8">
    <source>
        <dbReference type="ARBA" id="ARBA00047899"/>
    </source>
</evidence>
<evidence type="ECO:0000259" key="11">
    <source>
        <dbReference type="PROSITE" id="PS50011"/>
    </source>
</evidence>
<feature type="compositionally biased region" description="Polar residues" evidence="10">
    <location>
        <begin position="603"/>
        <end position="625"/>
    </location>
</feature>
<keyword evidence="13" id="KW-1185">Reference proteome</keyword>
<organism evidence="12 13">
    <name type="scientific">Trichoglossum hirsutum</name>
    <dbReference type="NCBI Taxonomy" id="265104"/>
    <lineage>
        <taxon>Eukaryota</taxon>
        <taxon>Fungi</taxon>
        <taxon>Dikarya</taxon>
        <taxon>Ascomycota</taxon>
        <taxon>Pezizomycotina</taxon>
        <taxon>Geoglossomycetes</taxon>
        <taxon>Geoglossales</taxon>
        <taxon>Geoglossaceae</taxon>
        <taxon>Trichoglossum</taxon>
    </lineage>
</organism>
<dbReference type="Proteomes" id="UP000750711">
    <property type="component" value="Unassembled WGS sequence"/>
</dbReference>
<evidence type="ECO:0000256" key="1">
    <source>
        <dbReference type="ARBA" id="ARBA00003747"/>
    </source>
</evidence>
<evidence type="ECO:0000256" key="5">
    <source>
        <dbReference type="ARBA" id="ARBA00019973"/>
    </source>
</evidence>
<feature type="compositionally biased region" description="Basic and acidic residues" evidence="10">
    <location>
        <begin position="569"/>
        <end position="581"/>
    </location>
</feature>
<proteinExistence type="predicted"/>
<dbReference type="PANTHER" id="PTHR38248">
    <property type="entry name" value="FUNK1 6"/>
    <property type="match status" value="1"/>
</dbReference>
<evidence type="ECO:0000256" key="2">
    <source>
        <dbReference type="ARBA" id="ARBA00011534"/>
    </source>
</evidence>
<dbReference type="GO" id="GO:0005524">
    <property type="term" value="F:ATP binding"/>
    <property type="evidence" value="ECO:0007669"/>
    <property type="project" value="InterPro"/>
</dbReference>
<comment type="subunit">
    <text evidence="2">Component of the EKC/KEOPS complex composed of at least BUD32, CGI121, GON7, KAE1 and PCC1; the whole complex dimerizes.</text>
</comment>
<evidence type="ECO:0000313" key="12">
    <source>
        <dbReference type="EMBL" id="KAH0562856.1"/>
    </source>
</evidence>
<evidence type="ECO:0000256" key="7">
    <source>
        <dbReference type="ARBA" id="ARBA00033194"/>
    </source>
</evidence>
<dbReference type="InterPro" id="IPR011009">
    <property type="entry name" value="Kinase-like_dom_sf"/>
</dbReference>
<feature type="region of interest" description="Disordered" evidence="10">
    <location>
        <begin position="517"/>
        <end position="631"/>
    </location>
</feature>
<feature type="compositionally biased region" description="Basic residues" evidence="10">
    <location>
        <begin position="582"/>
        <end position="591"/>
    </location>
</feature>
<dbReference type="Gene3D" id="1.10.510.10">
    <property type="entry name" value="Transferase(Phosphotransferase) domain 1"/>
    <property type="match status" value="1"/>
</dbReference>
<comment type="catalytic activity">
    <reaction evidence="8">
        <text>L-threonyl-[protein] + ATP = O-phospho-L-threonyl-[protein] + ADP + H(+)</text>
        <dbReference type="Rhea" id="RHEA:46608"/>
        <dbReference type="Rhea" id="RHEA-COMP:11060"/>
        <dbReference type="Rhea" id="RHEA-COMP:11605"/>
        <dbReference type="ChEBI" id="CHEBI:15378"/>
        <dbReference type="ChEBI" id="CHEBI:30013"/>
        <dbReference type="ChEBI" id="CHEBI:30616"/>
        <dbReference type="ChEBI" id="CHEBI:61977"/>
        <dbReference type="ChEBI" id="CHEBI:456216"/>
        <dbReference type="EC" id="2.7.11.1"/>
    </reaction>
</comment>
<dbReference type="GO" id="GO:0004674">
    <property type="term" value="F:protein serine/threonine kinase activity"/>
    <property type="evidence" value="ECO:0007669"/>
    <property type="project" value="UniProtKB-EC"/>
</dbReference>
<accession>A0A9P8RRM5</accession>
<dbReference type="PROSITE" id="PS50011">
    <property type="entry name" value="PROTEIN_KINASE_DOM"/>
    <property type="match status" value="1"/>
</dbReference>
<dbReference type="PROSITE" id="PS00109">
    <property type="entry name" value="PROTEIN_KINASE_TYR"/>
    <property type="match status" value="1"/>
</dbReference>
<dbReference type="SUPFAM" id="SSF56112">
    <property type="entry name" value="Protein kinase-like (PK-like)"/>
    <property type="match status" value="1"/>
</dbReference>
<evidence type="ECO:0000256" key="3">
    <source>
        <dbReference type="ARBA" id="ARBA00012513"/>
    </source>
</evidence>
<evidence type="ECO:0000313" key="13">
    <source>
        <dbReference type="Proteomes" id="UP000750711"/>
    </source>
</evidence>
<feature type="domain" description="Protein kinase" evidence="11">
    <location>
        <begin position="516"/>
        <end position="864"/>
    </location>
</feature>